<dbReference type="InterPro" id="IPR039425">
    <property type="entry name" value="RNA_pol_sigma-70-like"/>
</dbReference>
<dbReference type="InterPro" id="IPR013249">
    <property type="entry name" value="RNA_pol_sigma70_r4_t2"/>
</dbReference>
<evidence type="ECO:0000256" key="2">
    <source>
        <dbReference type="ARBA" id="ARBA00023015"/>
    </source>
</evidence>
<dbReference type="InterPro" id="IPR036388">
    <property type="entry name" value="WH-like_DNA-bd_sf"/>
</dbReference>
<evidence type="ECO:0000313" key="7">
    <source>
        <dbReference type="EMBL" id="SEB45599.1"/>
    </source>
</evidence>
<evidence type="ECO:0000313" key="8">
    <source>
        <dbReference type="Proteomes" id="UP000199622"/>
    </source>
</evidence>
<dbReference type="STRING" id="208445.SAMN04489727_1895"/>
<dbReference type="GO" id="GO:0003677">
    <property type="term" value="F:DNA binding"/>
    <property type="evidence" value="ECO:0007669"/>
    <property type="project" value="UniProtKB-KW"/>
</dbReference>
<dbReference type="Proteomes" id="UP000199622">
    <property type="component" value="Unassembled WGS sequence"/>
</dbReference>
<dbReference type="Gene3D" id="1.10.10.10">
    <property type="entry name" value="Winged helix-like DNA-binding domain superfamily/Winged helix DNA-binding domain"/>
    <property type="match status" value="1"/>
</dbReference>
<dbReference type="InterPro" id="IPR013324">
    <property type="entry name" value="RNA_pol_sigma_r3/r4-like"/>
</dbReference>
<keyword evidence="8" id="KW-1185">Reference proteome</keyword>
<dbReference type="GO" id="GO:0006352">
    <property type="term" value="P:DNA-templated transcription initiation"/>
    <property type="evidence" value="ECO:0007669"/>
    <property type="project" value="InterPro"/>
</dbReference>
<reference evidence="8" key="1">
    <citation type="submission" date="2016-10" db="EMBL/GenBank/DDBJ databases">
        <authorList>
            <person name="Varghese N."/>
            <person name="Submissions S."/>
        </authorList>
    </citation>
    <scope>NUCLEOTIDE SEQUENCE [LARGE SCALE GENOMIC DNA]</scope>
    <source>
        <strain evidence="8">DSM 44544</strain>
    </source>
</reference>
<dbReference type="InterPro" id="IPR000792">
    <property type="entry name" value="Tscrpt_reg_LuxR_C"/>
</dbReference>
<dbReference type="InterPro" id="IPR013325">
    <property type="entry name" value="RNA_pol_sigma_r2"/>
</dbReference>
<dbReference type="Pfam" id="PF04542">
    <property type="entry name" value="Sigma70_r2"/>
    <property type="match status" value="1"/>
</dbReference>
<dbReference type="InterPro" id="IPR007627">
    <property type="entry name" value="RNA_pol_sigma70_r2"/>
</dbReference>
<dbReference type="PANTHER" id="PTHR43133">
    <property type="entry name" value="RNA POLYMERASE ECF-TYPE SIGMA FACTO"/>
    <property type="match status" value="1"/>
</dbReference>
<proteinExistence type="inferred from homology"/>
<protein>
    <submittedName>
        <fullName evidence="7">RNA polymerase sigma-70 factor, ECF subfamily</fullName>
    </submittedName>
</protein>
<keyword evidence="5" id="KW-0804">Transcription</keyword>
<dbReference type="SMART" id="SM00421">
    <property type="entry name" value="HTH_LUXR"/>
    <property type="match status" value="1"/>
</dbReference>
<keyword evidence="3" id="KW-0731">Sigma factor</keyword>
<organism evidence="7 8">
    <name type="scientific">Amycolatopsis tolypomycina</name>
    <dbReference type="NCBI Taxonomy" id="208445"/>
    <lineage>
        <taxon>Bacteria</taxon>
        <taxon>Bacillati</taxon>
        <taxon>Actinomycetota</taxon>
        <taxon>Actinomycetes</taxon>
        <taxon>Pseudonocardiales</taxon>
        <taxon>Pseudonocardiaceae</taxon>
        <taxon>Amycolatopsis</taxon>
    </lineage>
</organism>
<accession>A0A1H4JGW0</accession>
<feature type="domain" description="HTH luxR-type" evidence="6">
    <location>
        <begin position="99"/>
        <end position="148"/>
    </location>
</feature>
<dbReference type="InterPro" id="IPR014284">
    <property type="entry name" value="RNA_pol_sigma-70_dom"/>
</dbReference>
<dbReference type="RefSeq" id="WP_167384525.1">
    <property type="nucleotide sequence ID" value="NZ_FNSO01000003.1"/>
</dbReference>
<evidence type="ECO:0000259" key="6">
    <source>
        <dbReference type="SMART" id="SM00421"/>
    </source>
</evidence>
<keyword evidence="4" id="KW-0238">DNA-binding</keyword>
<name>A0A1H4JGW0_9PSEU</name>
<dbReference type="NCBIfam" id="TIGR02937">
    <property type="entry name" value="sigma70-ECF"/>
    <property type="match status" value="1"/>
</dbReference>
<dbReference type="SUPFAM" id="SSF88659">
    <property type="entry name" value="Sigma3 and sigma4 domains of RNA polymerase sigma factors"/>
    <property type="match status" value="1"/>
</dbReference>
<dbReference type="PRINTS" id="PR00038">
    <property type="entry name" value="HTHLUXR"/>
</dbReference>
<comment type="similarity">
    <text evidence="1">Belongs to the sigma-70 factor family. ECF subfamily.</text>
</comment>
<evidence type="ECO:0000256" key="3">
    <source>
        <dbReference type="ARBA" id="ARBA00023082"/>
    </source>
</evidence>
<evidence type="ECO:0000256" key="5">
    <source>
        <dbReference type="ARBA" id="ARBA00023163"/>
    </source>
</evidence>
<dbReference type="Pfam" id="PF08281">
    <property type="entry name" value="Sigma70_r4_2"/>
    <property type="match status" value="1"/>
</dbReference>
<keyword evidence="2" id="KW-0805">Transcription regulation</keyword>
<dbReference type="GO" id="GO:0016987">
    <property type="term" value="F:sigma factor activity"/>
    <property type="evidence" value="ECO:0007669"/>
    <property type="project" value="UniProtKB-KW"/>
</dbReference>
<dbReference type="Gene3D" id="1.10.1740.10">
    <property type="match status" value="1"/>
</dbReference>
<dbReference type="EMBL" id="FNSO01000003">
    <property type="protein sequence ID" value="SEB45599.1"/>
    <property type="molecule type" value="Genomic_DNA"/>
</dbReference>
<evidence type="ECO:0000256" key="1">
    <source>
        <dbReference type="ARBA" id="ARBA00010641"/>
    </source>
</evidence>
<dbReference type="PANTHER" id="PTHR43133:SF52">
    <property type="entry name" value="ECF RNA POLYMERASE SIGMA FACTOR SIGL"/>
    <property type="match status" value="1"/>
</dbReference>
<dbReference type="AlphaFoldDB" id="A0A1H4JGW0"/>
<evidence type="ECO:0000256" key="4">
    <source>
        <dbReference type="ARBA" id="ARBA00023125"/>
    </source>
</evidence>
<sequence length="157" mass="18109">MFYREDLPRLISFLLKLGHAGGVAQDAAQQAMISALERWDGIQSPAAWVRKVATRLAVAATEREQERIRRHVRAGHEQPQQAPDPYAELEARMELDWLLRLLSPRQREVMAWTFDGFSPSEIAEELKIPTDTVRSNLRHARTHLKSIYDRRKGELRG</sequence>
<dbReference type="SUPFAM" id="SSF88946">
    <property type="entry name" value="Sigma2 domain of RNA polymerase sigma factors"/>
    <property type="match status" value="1"/>
</dbReference>
<gene>
    <name evidence="7" type="ORF">SAMN04489727_1895</name>
</gene>